<keyword evidence="4 7" id="KW-0479">Metal-binding</keyword>
<dbReference type="InterPro" id="IPR033942">
    <property type="entry name" value="IMPase"/>
</dbReference>
<dbReference type="RefSeq" id="WP_284153856.1">
    <property type="nucleotide sequence ID" value="NZ_AP025516.1"/>
</dbReference>
<accession>A0ABM7W7C0</accession>
<sequence>MIEFIRQHLLHAGALCRQGQQTLAAADIERKGPKDLVTAVDRGVERYLVERIVERFPGHDIIGEEEGERLSGADWCWIIDPIDGTTSFCRGQAYYAVSIGLRRGGDLVAAGIYAPALDQLFLAERGSGAFLDGKRIEVSACKRLDEAVLATGFACLRAGLSHNNLYYLNLILPHILDLRRCGSAALDLAYVAAGKVDGFWELNLNLYDIAAGVLLVREAGGVVTDFFGGADFPGRGIVAGNGRITAELLAFTGRA</sequence>
<dbReference type="InterPro" id="IPR020583">
    <property type="entry name" value="Inositol_monoP_metal-BS"/>
</dbReference>
<dbReference type="SUPFAM" id="SSF56655">
    <property type="entry name" value="Carbohydrate phosphatase"/>
    <property type="match status" value="1"/>
</dbReference>
<evidence type="ECO:0000256" key="5">
    <source>
        <dbReference type="ARBA" id="ARBA00022801"/>
    </source>
</evidence>
<dbReference type="PROSITE" id="PS00629">
    <property type="entry name" value="IMP_1"/>
    <property type="match status" value="1"/>
</dbReference>
<dbReference type="Gene3D" id="3.40.190.80">
    <property type="match status" value="1"/>
</dbReference>
<dbReference type="PRINTS" id="PR01959">
    <property type="entry name" value="SBIMPHPHTASE"/>
</dbReference>
<evidence type="ECO:0000256" key="7">
    <source>
        <dbReference type="RuleBase" id="RU364068"/>
    </source>
</evidence>
<evidence type="ECO:0000256" key="3">
    <source>
        <dbReference type="ARBA" id="ARBA00009759"/>
    </source>
</evidence>
<evidence type="ECO:0000256" key="6">
    <source>
        <dbReference type="ARBA" id="ARBA00022842"/>
    </source>
</evidence>
<dbReference type="InterPro" id="IPR022337">
    <property type="entry name" value="Inositol_monophosphatase_SuhB"/>
</dbReference>
<proteinExistence type="inferred from homology"/>
<dbReference type="Proteomes" id="UP000830055">
    <property type="component" value="Chromosome"/>
</dbReference>
<evidence type="ECO:0000256" key="2">
    <source>
        <dbReference type="ARBA" id="ARBA00001946"/>
    </source>
</evidence>
<evidence type="ECO:0000313" key="8">
    <source>
        <dbReference type="EMBL" id="BDD86785.1"/>
    </source>
</evidence>
<dbReference type="EMBL" id="AP025516">
    <property type="protein sequence ID" value="BDD86785.1"/>
    <property type="molecule type" value="Genomic_DNA"/>
</dbReference>
<evidence type="ECO:0000256" key="1">
    <source>
        <dbReference type="ARBA" id="ARBA00001033"/>
    </source>
</evidence>
<organism evidence="8 9">
    <name type="scientific">Desulfofustis limnaeus</name>
    <dbReference type="NCBI Taxonomy" id="2740163"/>
    <lineage>
        <taxon>Bacteria</taxon>
        <taxon>Pseudomonadati</taxon>
        <taxon>Thermodesulfobacteriota</taxon>
        <taxon>Desulfobulbia</taxon>
        <taxon>Desulfobulbales</taxon>
        <taxon>Desulfocapsaceae</taxon>
        <taxon>Desulfofustis</taxon>
    </lineage>
</organism>
<gene>
    <name evidence="8" type="primary">suhB</name>
    <name evidence="8" type="ORF">DPPLL_11500</name>
</gene>
<evidence type="ECO:0000313" key="9">
    <source>
        <dbReference type="Proteomes" id="UP000830055"/>
    </source>
</evidence>
<dbReference type="PRINTS" id="PR00377">
    <property type="entry name" value="IMPHPHTASES"/>
</dbReference>
<keyword evidence="9" id="KW-1185">Reference proteome</keyword>
<dbReference type="InterPro" id="IPR020550">
    <property type="entry name" value="Inositol_monophosphatase_CS"/>
</dbReference>
<evidence type="ECO:0000256" key="4">
    <source>
        <dbReference type="ARBA" id="ARBA00022723"/>
    </source>
</evidence>
<comment type="similarity">
    <text evidence="3 7">Belongs to the inositol monophosphatase superfamily.</text>
</comment>
<name>A0ABM7W7C0_9BACT</name>
<dbReference type="Gene3D" id="3.30.540.10">
    <property type="entry name" value="Fructose-1,6-Bisphosphatase, subunit A, domain 1"/>
    <property type="match status" value="1"/>
</dbReference>
<dbReference type="CDD" id="cd01639">
    <property type="entry name" value="IMPase"/>
    <property type="match status" value="1"/>
</dbReference>
<reference evidence="8 9" key="1">
    <citation type="submission" date="2022-01" db="EMBL/GenBank/DDBJ databases">
        <title>Desulfofustis limnae sp. nov., a novel mesophilic sulfate-reducing bacterium isolated from marsh soil.</title>
        <authorList>
            <person name="Watanabe M."/>
            <person name="Takahashi A."/>
            <person name="Kojima H."/>
            <person name="Fukui M."/>
        </authorList>
    </citation>
    <scope>NUCLEOTIDE SEQUENCE [LARGE SCALE GENOMIC DNA]</scope>
    <source>
        <strain evidence="8 9">PPLL</strain>
    </source>
</reference>
<dbReference type="InterPro" id="IPR000760">
    <property type="entry name" value="Inositol_monophosphatase-like"/>
</dbReference>
<dbReference type="Pfam" id="PF00459">
    <property type="entry name" value="Inositol_P"/>
    <property type="match status" value="1"/>
</dbReference>
<comment type="catalytic activity">
    <reaction evidence="1 7">
        <text>a myo-inositol phosphate + H2O = myo-inositol + phosphate</text>
        <dbReference type="Rhea" id="RHEA:24056"/>
        <dbReference type="ChEBI" id="CHEBI:15377"/>
        <dbReference type="ChEBI" id="CHEBI:17268"/>
        <dbReference type="ChEBI" id="CHEBI:43474"/>
        <dbReference type="ChEBI" id="CHEBI:84139"/>
        <dbReference type="EC" id="3.1.3.25"/>
    </reaction>
</comment>
<protein>
    <recommendedName>
        <fullName evidence="7">Inositol-1-monophosphatase</fullName>
        <ecNumber evidence="7">3.1.3.25</ecNumber>
    </recommendedName>
</protein>
<keyword evidence="6 7" id="KW-0460">Magnesium</keyword>
<keyword evidence="5 7" id="KW-0378">Hydrolase</keyword>
<dbReference type="PROSITE" id="PS00630">
    <property type="entry name" value="IMP_2"/>
    <property type="match status" value="1"/>
</dbReference>
<dbReference type="PANTHER" id="PTHR20854">
    <property type="entry name" value="INOSITOL MONOPHOSPHATASE"/>
    <property type="match status" value="1"/>
</dbReference>
<dbReference type="PANTHER" id="PTHR20854:SF4">
    <property type="entry name" value="INOSITOL-1-MONOPHOSPHATASE-RELATED"/>
    <property type="match status" value="1"/>
</dbReference>
<comment type="cofactor">
    <cofactor evidence="2 7">
        <name>Mg(2+)</name>
        <dbReference type="ChEBI" id="CHEBI:18420"/>
    </cofactor>
</comment>
<dbReference type="EC" id="3.1.3.25" evidence="7"/>